<name>A0ACD0NU24_9BASI</name>
<evidence type="ECO:0000313" key="2">
    <source>
        <dbReference type="Proteomes" id="UP000245626"/>
    </source>
</evidence>
<proteinExistence type="predicted"/>
<sequence length="160" mass="19072">MKISFAIRTALLLSCCYLVGAIRETLHLKDLLRMERIPMGKDEEDFSLRIQTDDPPRGEHLVKLHYCRLPHEVPPRSDVTLQRGRDEKEVVISWHRKAKDIQISTSGGWEHIFEDLKYDYRKKSWEHINYFQRARDMSFLSITVPDNEDFVYVKEDDYPF</sequence>
<keyword evidence="2" id="KW-1185">Reference proteome</keyword>
<reference evidence="1 2" key="1">
    <citation type="journal article" date="2018" name="Mol. Biol. Evol.">
        <title>Broad Genomic Sampling Reveals a Smut Pathogenic Ancestry of the Fungal Clade Ustilaginomycotina.</title>
        <authorList>
            <person name="Kijpornyongpan T."/>
            <person name="Mondo S.J."/>
            <person name="Barry K."/>
            <person name="Sandor L."/>
            <person name="Lee J."/>
            <person name="Lipzen A."/>
            <person name="Pangilinan J."/>
            <person name="LaButti K."/>
            <person name="Hainaut M."/>
            <person name="Henrissat B."/>
            <person name="Grigoriev I.V."/>
            <person name="Spatafora J.W."/>
            <person name="Aime M.C."/>
        </authorList>
    </citation>
    <scope>NUCLEOTIDE SEQUENCE [LARGE SCALE GENOMIC DNA]</scope>
    <source>
        <strain evidence="1 2">SA 807</strain>
    </source>
</reference>
<protein>
    <submittedName>
        <fullName evidence="1">Uncharacterized protein</fullName>
    </submittedName>
</protein>
<gene>
    <name evidence="1" type="ORF">IE53DRAFT_388516</name>
</gene>
<organism evidence="1 2">
    <name type="scientific">Violaceomyces palustris</name>
    <dbReference type="NCBI Taxonomy" id="1673888"/>
    <lineage>
        <taxon>Eukaryota</taxon>
        <taxon>Fungi</taxon>
        <taxon>Dikarya</taxon>
        <taxon>Basidiomycota</taxon>
        <taxon>Ustilaginomycotina</taxon>
        <taxon>Ustilaginomycetes</taxon>
        <taxon>Violaceomycetales</taxon>
        <taxon>Violaceomycetaceae</taxon>
        <taxon>Violaceomyces</taxon>
    </lineage>
</organism>
<dbReference type="EMBL" id="KZ820071">
    <property type="protein sequence ID" value="PWN49297.1"/>
    <property type="molecule type" value="Genomic_DNA"/>
</dbReference>
<dbReference type="Proteomes" id="UP000245626">
    <property type="component" value="Unassembled WGS sequence"/>
</dbReference>
<evidence type="ECO:0000313" key="1">
    <source>
        <dbReference type="EMBL" id="PWN49297.1"/>
    </source>
</evidence>
<accession>A0ACD0NU24</accession>